<accession>A0A4Y2MXR5</accession>
<protein>
    <submittedName>
        <fullName evidence="3">Uncharacterized protein</fullName>
    </submittedName>
</protein>
<organism evidence="3 4">
    <name type="scientific">Araneus ventricosus</name>
    <name type="common">Orbweaver spider</name>
    <name type="synonym">Epeira ventricosa</name>
    <dbReference type="NCBI Taxonomy" id="182803"/>
    <lineage>
        <taxon>Eukaryota</taxon>
        <taxon>Metazoa</taxon>
        <taxon>Ecdysozoa</taxon>
        <taxon>Arthropoda</taxon>
        <taxon>Chelicerata</taxon>
        <taxon>Arachnida</taxon>
        <taxon>Araneae</taxon>
        <taxon>Araneomorphae</taxon>
        <taxon>Entelegynae</taxon>
        <taxon>Araneoidea</taxon>
        <taxon>Araneidae</taxon>
        <taxon>Araneus</taxon>
    </lineage>
</organism>
<evidence type="ECO:0000313" key="2">
    <source>
        <dbReference type="EMBL" id="GBN27988.1"/>
    </source>
</evidence>
<evidence type="ECO:0000313" key="3">
    <source>
        <dbReference type="EMBL" id="GBN31150.1"/>
    </source>
</evidence>
<reference evidence="3 4" key="1">
    <citation type="journal article" date="2019" name="Sci. Rep.">
        <title>Orb-weaving spider Araneus ventricosus genome elucidates the spidroin gene catalogue.</title>
        <authorList>
            <person name="Kono N."/>
            <person name="Nakamura H."/>
            <person name="Ohtoshi R."/>
            <person name="Moran D.A.P."/>
            <person name="Shinohara A."/>
            <person name="Yoshida Y."/>
            <person name="Fujiwara M."/>
            <person name="Mori M."/>
            <person name="Tomita M."/>
            <person name="Arakawa K."/>
        </authorList>
    </citation>
    <scope>NUCLEOTIDE SEQUENCE [LARGE SCALE GENOMIC DNA]</scope>
</reference>
<sequence>MKKIFIVINLSVSCRNVRKLKINRSRFNLLTSILRLTITLSPDNLEAECSLDIRVVRISGRKSTSSQNSCSEKSESIPSHPLSASPAASIHFTASIHLQRQPCLRK</sequence>
<gene>
    <name evidence="3" type="ORF">AVEN_236677_1</name>
    <name evidence="2" type="ORF">AVEN_4373_1</name>
</gene>
<comment type="caution">
    <text evidence="3">The sequence shown here is derived from an EMBL/GenBank/DDBJ whole genome shotgun (WGS) entry which is preliminary data.</text>
</comment>
<dbReference type="AlphaFoldDB" id="A0A4Y2MXR5"/>
<feature type="compositionally biased region" description="Low complexity" evidence="1">
    <location>
        <begin position="62"/>
        <end position="84"/>
    </location>
</feature>
<dbReference type="Proteomes" id="UP000499080">
    <property type="component" value="Unassembled WGS sequence"/>
</dbReference>
<evidence type="ECO:0000256" key="1">
    <source>
        <dbReference type="SAM" id="MobiDB-lite"/>
    </source>
</evidence>
<proteinExistence type="predicted"/>
<dbReference type="EMBL" id="BGPR01007580">
    <property type="protein sequence ID" value="GBN27988.1"/>
    <property type="molecule type" value="Genomic_DNA"/>
</dbReference>
<evidence type="ECO:0000313" key="4">
    <source>
        <dbReference type="Proteomes" id="UP000499080"/>
    </source>
</evidence>
<feature type="region of interest" description="Disordered" evidence="1">
    <location>
        <begin position="60"/>
        <end position="84"/>
    </location>
</feature>
<name>A0A4Y2MXR5_ARAVE</name>
<keyword evidence="4" id="KW-1185">Reference proteome</keyword>
<dbReference type="EMBL" id="BGPR01008043">
    <property type="protein sequence ID" value="GBN31150.1"/>
    <property type="molecule type" value="Genomic_DNA"/>
</dbReference>